<feature type="compositionally biased region" description="Basic and acidic residues" evidence="1">
    <location>
        <begin position="218"/>
        <end position="266"/>
    </location>
</feature>
<accession>A0A218WJI4</accession>
<dbReference type="PANTHER" id="PTHR36804:SF1">
    <property type="entry name" value="OS04G0585600 PROTEIN"/>
    <property type="match status" value="1"/>
</dbReference>
<sequence length="278" mass="31480">MISLTCAQLSSSSLRPPLPRFTLSLPDLKPLRARPRIPNKVPHHATPPSPSIGSLSICIRAPRPQTLFVLWLQRRVRNGGPCRAELSHDAPFAAAIGACMLSSVILPVATSSEEDGDAAMDSTDARFAVMGIISFIPYFNWLSWVFAWLDTGRRRYAVYALVYLAPYIRSNLSLSPEESWLPIASIVFCIIHVQLEASIRNGDVQGFQLFSEAARKRDTHSKGHRELSEEERQRMNLPSADKRSTNEIRQRDIPRKPVRDQESLREDWDDDDDHRREP</sequence>
<feature type="transmembrane region" description="Helical" evidence="2">
    <location>
        <begin position="129"/>
        <end position="149"/>
    </location>
</feature>
<dbReference type="AlphaFoldDB" id="A0A218WJI4"/>
<dbReference type="EMBL" id="MTKT01004293">
    <property type="protein sequence ID" value="OWM72202.1"/>
    <property type="molecule type" value="Genomic_DNA"/>
</dbReference>
<evidence type="ECO:0000256" key="1">
    <source>
        <dbReference type="SAM" id="MobiDB-lite"/>
    </source>
</evidence>
<organism evidence="3 4">
    <name type="scientific">Punica granatum</name>
    <name type="common">Pomegranate</name>
    <dbReference type="NCBI Taxonomy" id="22663"/>
    <lineage>
        <taxon>Eukaryota</taxon>
        <taxon>Viridiplantae</taxon>
        <taxon>Streptophyta</taxon>
        <taxon>Embryophyta</taxon>
        <taxon>Tracheophyta</taxon>
        <taxon>Spermatophyta</taxon>
        <taxon>Magnoliopsida</taxon>
        <taxon>eudicotyledons</taxon>
        <taxon>Gunneridae</taxon>
        <taxon>Pentapetalae</taxon>
        <taxon>rosids</taxon>
        <taxon>malvids</taxon>
        <taxon>Myrtales</taxon>
        <taxon>Lythraceae</taxon>
        <taxon>Punica</taxon>
    </lineage>
</organism>
<feature type="region of interest" description="Disordered" evidence="1">
    <location>
        <begin position="218"/>
        <end position="278"/>
    </location>
</feature>
<name>A0A218WJI4_PUNGR</name>
<comment type="caution">
    <text evidence="3">The sequence shown here is derived from an EMBL/GenBank/DDBJ whole genome shotgun (WGS) entry which is preliminary data.</text>
</comment>
<evidence type="ECO:0000256" key="2">
    <source>
        <dbReference type="SAM" id="Phobius"/>
    </source>
</evidence>
<feature type="transmembrane region" description="Helical" evidence="2">
    <location>
        <begin position="90"/>
        <end position="109"/>
    </location>
</feature>
<evidence type="ECO:0000313" key="4">
    <source>
        <dbReference type="Proteomes" id="UP000197138"/>
    </source>
</evidence>
<reference evidence="4" key="1">
    <citation type="journal article" date="2017" name="Plant J.">
        <title>The pomegranate (Punica granatum L.) genome and the genomics of punicalagin biosynthesis.</title>
        <authorList>
            <person name="Qin G."/>
            <person name="Xu C."/>
            <person name="Ming R."/>
            <person name="Tang H."/>
            <person name="Guyot R."/>
            <person name="Kramer E.M."/>
            <person name="Hu Y."/>
            <person name="Yi X."/>
            <person name="Qi Y."/>
            <person name="Xu X."/>
            <person name="Gao Z."/>
            <person name="Pan H."/>
            <person name="Jian J."/>
            <person name="Tian Y."/>
            <person name="Yue Z."/>
            <person name="Xu Y."/>
        </authorList>
    </citation>
    <scope>NUCLEOTIDE SEQUENCE [LARGE SCALE GENOMIC DNA]</scope>
    <source>
        <strain evidence="4">cv. Dabenzi</strain>
    </source>
</reference>
<keyword evidence="2" id="KW-0812">Transmembrane</keyword>
<dbReference type="Proteomes" id="UP000197138">
    <property type="component" value="Unassembled WGS sequence"/>
</dbReference>
<gene>
    <name evidence="3" type="ORF">CDL15_Pgr018086</name>
</gene>
<protein>
    <submittedName>
        <fullName evidence="3">Uncharacterized protein</fullName>
    </submittedName>
</protein>
<keyword evidence="2" id="KW-0472">Membrane</keyword>
<proteinExistence type="predicted"/>
<keyword evidence="2" id="KW-1133">Transmembrane helix</keyword>
<evidence type="ECO:0000313" key="3">
    <source>
        <dbReference type="EMBL" id="OWM72202.1"/>
    </source>
</evidence>
<dbReference type="PANTHER" id="PTHR36804">
    <property type="entry name" value="OSJNBA0013K16.11 PROTEIN"/>
    <property type="match status" value="1"/>
</dbReference>